<organism evidence="4 5">
    <name type="scientific">Catenulispora acidiphila (strain DSM 44928 / JCM 14897 / NBRC 102108 / NRRL B-24433 / ID139908)</name>
    <dbReference type="NCBI Taxonomy" id="479433"/>
    <lineage>
        <taxon>Bacteria</taxon>
        <taxon>Bacillati</taxon>
        <taxon>Actinomycetota</taxon>
        <taxon>Actinomycetes</taxon>
        <taxon>Catenulisporales</taxon>
        <taxon>Catenulisporaceae</taxon>
        <taxon>Catenulispora</taxon>
    </lineage>
</organism>
<dbReference type="EMBL" id="CP001700">
    <property type="protein sequence ID" value="ACU74251.1"/>
    <property type="molecule type" value="Genomic_DNA"/>
</dbReference>
<dbReference type="PANTHER" id="PTHR24094">
    <property type="entry name" value="SECRETED PROTEIN"/>
    <property type="match status" value="1"/>
</dbReference>
<dbReference type="Pfam" id="PF07510">
    <property type="entry name" value="GmrSD_C"/>
    <property type="match status" value="1"/>
</dbReference>
<feature type="compositionally biased region" description="Gly residues" evidence="1">
    <location>
        <begin position="47"/>
        <end position="58"/>
    </location>
</feature>
<reference evidence="4 5" key="1">
    <citation type="journal article" date="2009" name="Stand. Genomic Sci.">
        <title>Complete genome sequence of Catenulispora acidiphila type strain (ID 139908).</title>
        <authorList>
            <person name="Copeland A."/>
            <person name="Lapidus A."/>
            <person name="Glavina Del Rio T."/>
            <person name="Nolan M."/>
            <person name="Lucas S."/>
            <person name="Chen F."/>
            <person name="Tice H."/>
            <person name="Cheng J.F."/>
            <person name="Bruce D."/>
            <person name="Goodwin L."/>
            <person name="Pitluck S."/>
            <person name="Mikhailova N."/>
            <person name="Pati A."/>
            <person name="Ivanova N."/>
            <person name="Mavromatis K."/>
            <person name="Chen A."/>
            <person name="Palaniappan K."/>
            <person name="Chain P."/>
            <person name="Land M."/>
            <person name="Hauser L."/>
            <person name="Chang Y.J."/>
            <person name="Jeffries C.D."/>
            <person name="Chertkov O."/>
            <person name="Brettin T."/>
            <person name="Detter J.C."/>
            <person name="Han C."/>
            <person name="Ali Z."/>
            <person name="Tindall B.J."/>
            <person name="Goker M."/>
            <person name="Bristow J."/>
            <person name="Eisen J.A."/>
            <person name="Markowitz V."/>
            <person name="Hugenholtz P."/>
            <person name="Kyrpides N.C."/>
            <person name="Klenk H.P."/>
        </authorList>
    </citation>
    <scope>NUCLEOTIDE SEQUENCE [LARGE SCALE GENOMIC DNA]</scope>
    <source>
        <strain evidence="5">DSM 44928 / JCM 14897 / NBRC 102108 / NRRL B-24433 / ID139908</strain>
    </source>
</reference>
<dbReference type="AlphaFoldDB" id="C7Q9A5"/>
<dbReference type="Proteomes" id="UP000000851">
    <property type="component" value="Chromosome"/>
</dbReference>
<keyword evidence="2" id="KW-0732">Signal</keyword>
<keyword evidence="5" id="KW-1185">Reference proteome</keyword>
<dbReference type="InParanoid" id="C7Q9A5"/>
<feature type="signal peptide" evidence="2">
    <location>
        <begin position="1"/>
        <end position="32"/>
    </location>
</feature>
<dbReference type="PROSITE" id="PS51257">
    <property type="entry name" value="PROKAR_LIPOPROTEIN"/>
    <property type="match status" value="1"/>
</dbReference>
<accession>C7Q9A5</accession>
<feature type="domain" description="GmrSD restriction endonucleases C-terminal" evidence="3">
    <location>
        <begin position="137"/>
        <end position="275"/>
    </location>
</feature>
<feature type="chain" id="PRO_5038914192" description="GmrSD restriction endonucleases C-terminal domain-containing protein" evidence="2">
    <location>
        <begin position="33"/>
        <end position="279"/>
    </location>
</feature>
<dbReference type="eggNOG" id="COG2356">
    <property type="taxonomic scope" value="Bacteria"/>
</dbReference>
<dbReference type="InterPro" id="IPR011089">
    <property type="entry name" value="GmrSD_C"/>
</dbReference>
<dbReference type="PANTHER" id="PTHR24094:SF15">
    <property type="entry name" value="AMP-DEPENDENT SYNTHETASE_LIGASE DOMAIN-CONTAINING PROTEIN-RELATED"/>
    <property type="match status" value="1"/>
</dbReference>
<dbReference type="STRING" id="479433.Caci_5392"/>
<evidence type="ECO:0000313" key="4">
    <source>
        <dbReference type="EMBL" id="ACU74251.1"/>
    </source>
</evidence>
<sequence precursor="true">MVHRIRSKAFAGAGSRRMLPVVALAVSAALLAGCKPVDDAGASSGASSGGSGGAGGKNTSGPVSSDGHAVSPLTDPDGTKAGLAPITSAADLGAARDLIGRVGTRNPASLSGYTRDKFGQAWTDGATGDPFAGNGCDTRDDVLERDGQNIQDQAKGKAAHCVVEAMTLANPYTGQSIQFTKKNATAIQIDHVIPLAYSWQMGSSGWTAARREQLANDPLELLAVDGSDNEAKGDSGPAAWMPPLKAIGCSYSVRFAQVAIKYQFPVTSADKSAMLAQCK</sequence>
<name>C7Q9A5_CATAD</name>
<evidence type="ECO:0000259" key="3">
    <source>
        <dbReference type="Pfam" id="PF07510"/>
    </source>
</evidence>
<protein>
    <recommendedName>
        <fullName evidence="3">GmrSD restriction endonucleases C-terminal domain-containing protein</fullName>
    </recommendedName>
</protein>
<feature type="region of interest" description="Disordered" evidence="1">
    <location>
        <begin position="40"/>
        <end position="84"/>
    </location>
</feature>
<dbReference type="KEGG" id="cai:Caci_5392"/>
<evidence type="ECO:0000256" key="2">
    <source>
        <dbReference type="SAM" id="SignalP"/>
    </source>
</evidence>
<evidence type="ECO:0000313" key="5">
    <source>
        <dbReference type="Proteomes" id="UP000000851"/>
    </source>
</evidence>
<dbReference type="HOGENOM" id="CLU_043034_0_1_11"/>
<proteinExistence type="predicted"/>
<evidence type="ECO:0000256" key="1">
    <source>
        <dbReference type="SAM" id="MobiDB-lite"/>
    </source>
</evidence>
<gene>
    <name evidence="4" type="ordered locus">Caci_5392</name>
</gene>